<sequence length="116" mass="13694">MGEGRKKSSAFKRFRQGRWLSLSTYKRNAIAVVIIMSLFFIYITFKFSVQMKLDEIISLREELSNAHTEMIKVSAEYNNRIRESELIELLDSLHLGLKEVEQPPYYLDEENGEREE</sequence>
<dbReference type="Pfam" id="PF19579">
    <property type="entry name" value="FtsL_2"/>
    <property type="match status" value="1"/>
</dbReference>
<organism evidence="2 3">
    <name type="scientific">Candidatus Limisoma intestinavium</name>
    <dbReference type="NCBI Taxonomy" id="2840856"/>
    <lineage>
        <taxon>Bacteria</taxon>
        <taxon>Pseudomonadati</taxon>
        <taxon>Bacteroidota</taxon>
        <taxon>Bacteroidia</taxon>
        <taxon>Bacteroidales</taxon>
        <taxon>Candidatus Limisoma</taxon>
    </lineage>
</organism>
<evidence type="ECO:0000256" key="1">
    <source>
        <dbReference type="SAM" id="Phobius"/>
    </source>
</evidence>
<dbReference type="Proteomes" id="UP000824076">
    <property type="component" value="Unassembled WGS sequence"/>
</dbReference>
<gene>
    <name evidence="2" type="ORF">IAD18_03425</name>
</gene>
<accession>A0A9D1IK23</accession>
<dbReference type="AlphaFoldDB" id="A0A9D1IK23"/>
<keyword evidence="1" id="KW-0472">Membrane</keyword>
<evidence type="ECO:0008006" key="4">
    <source>
        <dbReference type="Google" id="ProtNLM"/>
    </source>
</evidence>
<feature type="transmembrane region" description="Helical" evidence="1">
    <location>
        <begin position="29"/>
        <end position="49"/>
    </location>
</feature>
<protein>
    <recommendedName>
        <fullName evidence="4">Cell division protein FtsL</fullName>
    </recommendedName>
</protein>
<name>A0A9D1IK23_9BACT</name>
<keyword evidence="1" id="KW-1133">Transmembrane helix</keyword>
<dbReference type="InterPro" id="IPR045755">
    <property type="entry name" value="FtsL-like"/>
</dbReference>
<reference evidence="2" key="2">
    <citation type="journal article" date="2021" name="PeerJ">
        <title>Extensive microbial diversity within the chicken gut microbiome revealed by metagenomics and culture.</title>
        <authorList>
            <person name="Gilroy R."/>
            <person name="Ravi A."/>
            <person name="Getino M."/>
            <person name="Pursley I."/>
            <person name="Horton D.L."/>
            <person name="Alikhan N.F."/>
            <person name="Baker D."/>
            <person name="Gharbi K."/>
            <person name="Hall N."/>
            <person name="Watson M."/>
            <person name="Adriaenssens E.M."/>
            <person name="Foster-Nyarko E."/>
            <person name="Jarju S."/>
            <person name="Secka A."/>
            <person name="Antonio M."/>
            <person name="Oren A."/>
            <person name="Chaudhuri R.R."/>
            <person name="La Ragione R."/>
            <person name="Hildebrand F."/>
            <person name="Pallen M.J."/>
        </authorList>
    </citation>
    <scope>NUCLEOTIDE SEQUENCE</scope>
    <source>
        <strain evidence="2">17073</strain>
    </source>
</reference>
<reference evidence="2" key="1">
    <citation type="submission" date="2020-10" db="EMBL/GenBank/DDBJ databases">
        <authorList>
            <person name="Gilroy R."/>
        </authorList>
    </citation>
    <scope>NUCLEOTIDE SEQUENCE</scope>
    <source>
        <strain evidence="2">17073</strain>
    </source>
</reference>
<proteinExistence type="predicted"/>
<evidence type="ECO:0000313" key="3">
    <source>
        <dbReference type="Proteomes" id="UP000824076"/>
    </source>
</evidence>
<evidence type="ECO:0000313" key="2">
    <source>
        <dbReference type="EMBL" id="HIU38702.1"/>
    </source>
</evidence>
<comment type="caution">
    <text evidence="2">The sequence shown here is derived from an EMBL/GenBank/DDBJ whole genome shotgun (WGS) entry which is preliminary data.</text>
</comment>
<dbReference type="EMBL" id="DVMS01000099">
    <property type="protein sequence ID" value="HIU38702.1"/>
    <property type="molecule type" value="Genomic_DNA"/>
</dbReference>
<keyword evidence="1" id="KW-0812">Transmembrane</keyword>